<dbReference type="Gene3D" id="3.40.720.10">
    <property type="entry name" value="Alkaline Phosphatase, subunit A"/>
    <property type="match status" value="1"/>
</dbReference>
<feature type="binding site" evidence="3">
    <location>
        <position position="184"/>
    </location>
    <ligand>
        <name>Mg(2+)</name>
        <dbReference type="ChEBI" id="CHEBI:18420"/>
    </ligand>
</feature>
<proteinExistence type="inferred from homology"/>
<dbReference type="PANTHER" id="PTHR11596">
    <property type="entry name" value="ALKALINE PHOSPHATASE"/>
    <property type="match status" value="1"/>
</dbReference>
<keyword evidence="3" id="KW-0479">Metal-binding</keyword>
<feature type="binding site" evidence="3">
    <location>
        <position position="353"/>
    </location>
    <ligand>
        <name>Zn(2+)</name>
        <dbReference type="ChEBI" id="CHEBI:29105"/>
        <label>1</label>
    </ligand>
</feature>
<comment type="similarity">
    <text evidence="4">Belongs to the alkaline phosphatase family.</text>
</comment>
<keyword evidence="3" id="KW-0460">Magnesium</keyword>
<gene>
    <name evidence="6" type="ORF">DILT_LOCUS5640</name>
</gene>
<evidence type="ECO:0000313" key="7">
    <source>
        <dbReference type="Proteomes" id="UP000281553"/>
    </source>
</evidence>
<reference evidence="6 7" key="1">
    <citation type="submission" date="2018-11" db="EMBL/GenBank/DDBJ databases">
        <authorList>
            <consortium name="Pathogen Informatics"/>
        </authorList>
    </citation>
    <scope>NUCLEOTIDE SEQUENCE [LARGE SCALE GENOMIC DNA]</scope>
</reference>
<feature type="binding site" evidence="3">
    <location>
        <position position="467"/>
    </location>
    <ligand>
        <name>Zn(2+)</name>
        <dbReference type="ChEBI" id="CHEBI:29105"/>
        <label>2</label>
    </ligand>
</feature>
<evidence type="ECO:0000256" key="3">
    <source>
        <dbReference type="PIRSR" id="PIRSR601952-2"/>
    </source>
</evidence>
<evidence type="ECO:0000256" key="5">
    <source>
        <dbReference type="SAM" id="SignalP"/>
    </source>
</evidence>
<dbReference type="SMART" id="SM00098">
    <property type="entry name" value="alkPPc"/>
    <property type="match status" value="1"/>
</dbReference>
<dbReference type="InterPro" id="IPR017850">
    <property type="entry name" value="Alkaline_phosphatase_core_sf"/>
</dbReference>
<sequence>MLNIIYLLALSAICTAQEKTTTPAWQVVAEERDPSYWQKEAEQFIKDACKRHPILKSEPRAKNVILFLGDGMGIPTVAASRFYLADRAGKNGSALKHPFESWPYSTVARTYDLETVVTDSASSANAYLTGSKTRTGMIGITGHVGYKQCGNWPKDQYTESVLDAAAKLGKRTGVLTTTRITHASPAGCYGHVTFRNLEGDKDIEKLCGEQWKNMKCQDLSCQLARENADINVLIGGGAKNFYPKDQLIPNQRGEKGTRLDGANLVDEWVQHQRKEKRNYANITSPQDFNVAELKDVDYLLCLPYPDHMLYSDEKSADEPSLMRYTQAAIKILQKGEKGFFLFVEGGRIDHAHHRNEGRHSMDEMLEFDKAIQAAMEMVNMNETLIIVTADHSHSFGLFGNPSRYHSVLDLDNGYSSKTLDKKPMTAIGYMTGPEAPKGEPRSDPSTGDYFDWKYRQQAVVPLVIATHAGDDVGVYATGPWSRLFTKTVDNTFIAQAMKYAMGAPPFDNSEPCEGRTKN</sequence>
<evidence type="ECO:0000256" key="4">
    <source>
        <dbReference type="RuleBase" id="RU003946"/>
    </source>
</evidence>
<evidence type="ECO:0000256" key="1">
    <source>
        <dbReference type="ARBA" id="ARBA00012647"/>
    </source>
</evidence>
<dbReference type="OrthoDB" id="5818554at2759"/>
<feature type="binding site" evidence="3">
    <location>
        <position position="70"/>
    </location>
    <ligand>
        <name>Mg(2+)</name>
        <dbReference type="ChEBI" id="CHEBI:18420"/>
    </ligand>
</feature>
<name>A0A3P7NKB1_DIBLA</name>
<dbReference type="SUPFAM" id="SSF53649">
    <property type="entry name" value="Alkaline phosphatase-like"/>
    <property type="match status" value="1"/>
</dbReference>
<dbReference type="EMBL" id="UYRU01047840">
    <property type="protein sequence ID" value="VDN09809.1"/>
    <property type="molecule type" value="Genomic_DNA"/>
</dbReference>
<feature type="active site" description="Phosphoserine intermediate" evidence="2">
    <location>
        <position position="120"/>
    </location>
</feature>
<feature type="binding site" evidence="3">
    <location>
        <position position="349"/>
    </location>
    <ligand>
        <name>Zn(2+)</name>
        <dbReference type="ChEBI" id="CHEBI:29105"/>
        <label>1</label>
    </ligand>
</feature>
<feature type="binding site" evidence="3">
    <location>
        <position position="344"/>
    </location>
    <ligand>
        <name>Mg(2+)</name>
        <dbReference type="ChEBI" id="CHEBI:18420"/>
    </ligand>
</feature>
<comment type="cofactor">
    <cofactor evidence="3">
        <name>Mg(2+)</name>
        <dbReference type="ChEBI" id="CHEBI:18420"/>
    </cofactor>
    <text evidence="3">Binds 1 Mg(2+) ion.</text>
</comment>
<dbReference type="CDD" id="cd16012">
    <property type="entry name" value="ALP"/>
    <property type="match status" value="1"/>
</dbReference>
<feature type="binding site" evidence="3">
    <location>
        <position position="182"/>
    </location>
    <ligand>
        <name>Mg(2+)</name>
        <dbReference type="ChEBI" id="CHEBI:18420"/>
    </ligand>
</feature>
<evidence type="ECO:0000256" key="2">
    <source>
        <dbReference type="PIRSR" id="PIRSR601952-1"/>
    </source>
</evidence>
<feature type="binding site" evidence="3">
    <location>
        <position position="390"/>
    </location>
    <ligand>
        <name>Zn(2+)</name>
        <dbReference type="ChEBI" id="CHEBI:29105"/>
        <label>2</label>
    </ligand>
</feature>
<evidence type="ECO:0000313" key="6">
    <source>
        <dbReference type="EMBL" id="VDN09809.1"/>
    </source>
</evidence>
<dbReference type="Proteomes" id="UP000281553">
    <property type="component" value="Unassembled WGS sequence"/>
</dbReference>
<feature type="binding site" evidence="3">
    <location>
        <position position="391"/>
    </location>
    <ligand>
        <name>Zn(2+)</name>
        <dbReference type="ChEBI" id="CHEBI:29105"/>
        <label>2</label>
    </ligand>
</feature>
<dbReference type="InterPro" id="IPR001952">
    <property type="entry name" value="Alkaline_phosphatase"/>
</dbReference>
<dbReference type="PRINTS" id="PR00113">
    <property type="entry name" value="ALKPHPHTASE"/>
</dbReference>
<comment type="cofactor">
    <cofactor evidence="3">
        <name>Zn(2+)</name>
        <dbReference type="ChEBI" id="CHEBI:29105"/>
    </cofactor>
    <text evidence="3">Binds 2 Zn(2+) ions.</text>
</comment>
<dbReference type="GO" id="GO:0046872">
    <property type="term" value="F:metal ion binding"/>
    <property type="evidence" value="ECO:0007669"/>
    <property type="project" value="UniProtKB-KW"/>
</dbReference>
<feature type="signal peptide" evidence="5">
    <location>
        <begin position="1"/>
        <end position="16"/>
    </location>
</feature>
<accession>A0A3P7NKB1</accession>
<feature type="binding site" evidence="3">
    <location>
        <position position="70"/>
    </location>
    <ligand>
        <name>Zn(2+)</name>
        <dbReference type="ChEBI" id="CHEBI:29105"/>
        <label>2</label>
    </ligand>
</feature>
<dbReference type="PANTHER" id="PTHR11596:SF91">
    <property type="entry name" value="ALKALINE PHOSPHATASE-RELATED"/>
    <property type="match status" value="1"/>
</dbReference>
<dbReference type="EC" id="3.1.3.1" evidence="1"/>
<organism evidence="6 7">
    <name type="scientific">Dibothriocephalus latus</name>
    <name type="common">Fish tapeworm</name>
    <name type="synonym">Diphyllobothrium latum</name>
    <dbReference type="NCBI Taxonomy" id="60516"/>
    <lineage>
        <taxon>Eukaryota</taxon>
        <taxon>Metazoa</taxon>
        <taxon>Spiralia</taxon>
        <taxon>Lophotrochozoa</taxon>
        <taxon>Platyhelminthes</taxon>
        <taxon>Cestoda</taxon>
        <taxon>Eucestoda</taxon>
        <taxon>Diphyllobothriidea</taxon>
        <taxon>Diphyllobothriidae</taxon>
        <taxon>Dibothriocephalus</taxon>
    </lineage>
</organism>
<dbReference type="AlphaFoldDB" id="A0A3P7NKB1"/>
<keyword evidence="7" id="KW-1185">Reference proteome</keyword>
<keyword evidence="3" id="KW-0862">Zinc</keyword>
<protein>
    <recommendedName>
        <fullName evidence="1">alkaline phosphatase</fullName>
        <ecNumber evidence="1">3.1.3.1</ecNumber>
    </recommendedName>
</protein>
<dbReference type="GO" id="GO:0004035">
    <property type="term" value="F:alkaline phosphatase activity"/>
    <property type="evidence" value="ECO:0007669"/>
    <property type="project" value="UniProtKB-EC"/>
</dbReference>
<keyword evidence="5" id="KW-0732">Signal</keyword>
<dbReference type="Pfam" id="PF00245">
    <property type="entry name" value="Alk_phosphatase"/>
    <property type="match status" value="1"/>
</dbReference>
<feature type="chain" id="PRO_5017934586" description="alkaline phosphatase" evidence="5">
    <location>
        <begin position="17"/>
        <end position="518"/>
    </location>
</feature>